<accession>A0A9P7UK12</accession>
<reference evidence="2" key="1">
    <citation type="journal article" date="2021" name="Genome Biol. Evol.">
        <title>The assembled and annotated genome of the fairy-ring fungus Marasmius oreades.</title>
        <authorList>
            <person name="Hiltunen M."/>
            <person name="Ament-Velasquez S.L."/>
            <person name="Johannesson H."/>
        </authorList>
    </citation>
    <scope>NUCLEOTIDE SEQUENCE</scope>
    <source>
        <strain evidence="2">03SP1</strain>
    </source>
</reference>
<dbReference type="Proteomes" id="UP001049176">
    <property type="component" value="Chromosome 11"/>
</dbReference>
<proteinExistence type="predicted"/>
<dbReference type="RefSeq" id="XP_043001826.1">
    <property type="nucleotide sequence ID" value="XM_043159872.1"/>
</dbReference>
<name>A0A9P7UK12_9AGAR</name>
<organism evidence="2 3">
    <name type="scientific">Marasmius oreades</name>
    <name type="common">fairy-ring Marasmius</name>
    <dbReference type="NCBI Taxonomy" id="181124"/>
    <lineage>
        <taxon>Eukaryota</taxon>
        <taxon>Fungi</taxon>
        <taxon>Dikarya</taxon>
        <taxon>Basidiomycota</taxon>
        <taxon>Agaricomycotina</taxon>
        <taxon>Agaricomycetes</taxon>
        <taxon>Agaricomycetidae</taxon>
        <taxon>Agaricales</taxon>
        <taxon>Marasmiineae</taxon>
        <taxon>Marasmiaceae</taxon>
        <taxon>Marasmius</taxon>
    </lineage>
</organism>
<sequence>MVHQYALASFSQDVINLCKLPNEPDVTPDAITDPRDCEATVTSEPECVMTPVTNRNDSPPRTDPPTTPATSPFLAQPILTTNALVDTIPDPTALNPTNPPTPATSAVFAQPISTSNAPLDTQLYPATLPYKPIVSTLSEASTLGKAATSNQAVTMACTQQPSYQEILAFPGFSPQNNVNITMFENLDWTELARDRNIDWNEVSSVSNSWDKPSAGYLEPAPAGTITVDGDAGSVDGTVDDCTDLARVVKIHKPWRRSFL</sequence>
<keyword evidence="3" id="KW-1185">Reference proteome</keyword>
<dbReference type="KEGG" id="more:E1B28_002921"/>
<evidence type="ECO:0000313" key="3">
    <source>
        <dbReference type="Proteomes" id="UP001049176"/>
    </source>
</evidence>
<dbReference type="AlphaFoldDB" id="A0A9P7UK12"/>
<dbReference type="GeneID" id="66071997"/>
<protein>
    <submittedName>
        <fullName evidence="2">Uncharacterized protein</fullName>
    </submittedName>
</protein>
<comment type="caution">
    <text evidence="2">The sequence shown here is derived from an EMBL/GenBank/DDBJ whole genome shotgun (WGS) entry which is preliminary data.</text>
</comment>
<feature type="region of interest" description="Disordered" evidence="1">
    <location>
        <begin position="49"/>
        <end position="73"/>
    </location>
</feature>
<dbReference type="EMBL" id="CM032191">
    <property type="protein sequence ID" value="KAG7085355.1"/>
    <property type="molecule type" value="Genomic_DNA"/>
</dbReference>
<evidence type="ECO:0000256" key="1">
    <source>
        <dbReference type="SAM" id="MobiDB-lite"/>
    </source>
</evidence>
<evidence type="ECO:0000313" key="2">
    <source>
        <dbReference type="EMBL" id="KAG7085355.1"/>
    </source>
</evidence>
<gene>
    <name evidence="2" type="ORF">E1B28_002921</name>
</gene>